<gene>
    <name evidence="4" type="primary">gnu_2</name>
    <name evidence="4" type="ORF">NTH_01730</name>
</gene>
<dbReference type="SUPFAM" id="SSF51735">
    <property type="entry name" value="NAD(P)-binding Rossmann-fold domains"/>
    <property type="match status" value="1"/>
</dbReference>
<dbReference type="EC" id="5.1.3.26" evidence="4"/>
<proteinExistence type="inferred from homology"/>
<keyword evidence="4" id="KW-0413">Isomerase</keyword>
<feature type="domain" description="NAD-dependent epimerase/dehydratase" evidence="3">
    <location>
        <begin position="4"/>
        <end position="206"/>
    </location>
</feature>
<evidence type="ECO:0000313" key="4">
    <source>
        <dbReference type="EMBL" id="UUP17268.1"/>
    </source>
</evidence>
<dbReference type="InterPro" id="IPR001509">
    <property type="entry name" value="Epimerase_deHydtase"/>
</dbReference>
<comment type="similarity">
    <text evidence="2">Belongs to the NAD(P)-dependent epimerase/dehydratase family.</text>
</comment>
<reference evidence="4 5" key="1">
    <citation type="submission" date="2018-07" db="EMBL/GenBank/DDBJ databases">
        <title>Genome sequence of Nitratireductor thuwali#1536.</title>
        <authorList>
            <person name="Michoud G."/>
            <person name="Merlino G."/>
            <person name="Sefrji F.O."/>
            <person name="Daffonchio D."/>
        </authorList>
    </citation>
    <scope>NUCLEOTIDE SEQUENCE [LARGE SCALE GENOMIC DNA]</scope>
    <source>
        <strain evidence="5">Nit1536</strain>
    </source>
</reference>
<evidence type="ECO:0000313" key="5">
    <source>
        <dbReference type="Proteomes" id="UP001342418"/>
    </source>
</evidence>
<comment type="pathway">
    <text evidence="1">Bacterial outer membrane biogenesis; LPS O-antigen biosynthesis.</text>
</comment>
<dbReference type="RefSeq" id="WP_338529621.1">
    <property type="nucleotide sequence ID" value="NZ_CP030941.1"/>
</dbReference>
<dbReference type="InterPro" id="IPR036291">
    <property type="entry name" value="NAD(P)-bd_dom_sf"/>
</dbReference>
<dbReference type="Proteomes" id="UP001342418">
    <property type="component" value="Chromosome"/>
</dbReference>
<dbReference type="Gene3D" id="3.40.50.720">
    <property type="entry name" value="NAD(P)-binding Rossmann-like Domain"/>
    <property type="match status" value="1"/>
</dbReference>
<name>A0ABY5MJ17_9HYPH</name>
<dbReference type="GO" id="GO:0016853">
    <property type="term" value="F:isomerase activity"/>
    <property type="evidence" value="ECO:0007669"/>
    <property type="project" value="UniProtKB-KW"/>
</dbReference>
<evidence type="ECO:0000259" key="3">
    <source>
        <dbReference type="Pfam" id="PF01370"/>
    </source>
</evidence>
<organism evidence="4 5">
    <name type="scientific">Nitratireductor thuwali</name>
    <dbReference type="NCBI Taxonomy" id="2267699"/>
    <lineage>
        <taxon>Bacteria</taxon>
        <taxon>Pseudomonadati</taxon>
        <taxon>Pseudomonadota</taxon>
        <taxon>Alphaproteobacteria</taxon>
        <taxon>Hyphomicrobiales</taxon>
        <taxon>Phyllobacteriaceae</taxon>
        <taxon>Nitratireductor</taxon>
    </lineage>
</organism>
<accession>A0ABY5MJ17</accession>
<protein>
    <submittedName>
        <fullName evidence="4">N-acetyl-alpha-D-glucosaminyl-diphospho-ditrans, octacis-undecaprenol 4-epimerase</fullName>
        <ecNumber evidence="4">5.1.3.26</ecNumber>
    </submittedName>
</protein>
<sequence>MATILLTGSTGFVGRHAARHLAARGHQLRLAVRSQGGVPDSVAIGSIDGRTEWGSALRDVDAVVHLAGPAHGKVEDERAFFEANDAGTARLAEGCQAAGVTTLVFMSSIAAREAELQPDRALPYARSKLAGEAHVRRFGDAGGWAGIALRPPLVYGPDAPGNWAKLMRLAASGLPLPFASVRNARTLCAVETLCDAIAAAVEGGRRGRVRAFTKWLTGRACRLPRS</sequence>
<dbReference type="PANTHER" id="PTHR43000">
    <property type="entry name" value="DTDP-D-GLUCOSE 4,6-DEHYDRATASE-RELATED"/>
    <property type="match status" value="1"/>
</dbReference>
<dbReference type="EMBL" id="CP030941">
    <property type="protein sequence ID" value="UUP17268.1"/>
    <property type="molecule type" value="Genomic_DNA"/>
</dbReference>
<dbReference type="Pfam" id="PF01370">
    <property type="entry name" value="Epimerase"/>
    <property type="match status" value="1"/>
</dbReference>
<keyword evidence="5" id="KW-1185">Reference proteome</keyword>
<evidence type="ECO:0000256" key="1">
    <source>
        <dbReference type="ARBA" id="ARBA00005125"/>
    </source>
</evidence>
<evidence type="ECO:0000256" key="2">
    <source>
        <dbReference type="ARBA" id="ARBA00007637"/>
    </source>
</evidence>